<evidence type="ECO:0000256" key="2">
    <source>
        <dbReference type="ARBA" id="ARBA00022692"/>
    </source>
</evidence>
<evidence type="ECO:0000313" key="7">
    <source>
        <dbReference type="EMBL" id="KZD09984.1"/>
    </source>
</evidence>
<keyword evidence="8" id="KW-1185">Reference proteome</keyword>
<comment type="subcellular location">
    <subcellularLocation>
        <location evidence="1">Membrane</location>
        <topology evidence="1">Multi-pass membrane protein</topology>
    </subcellularLocation>
</comment>
<name>A0A154W8X4_9PROT</name>
<dbReference type="SUPFAM" id="SSF52091">
    <property type="entry name" value="SpoIIaa-like"/>
    <property type="match status" value="1"/>
</dbReference>
<organism evidence="7 8">
    <name type="scientific">Oceanibaculum pacificum</name>
    <dbReference type="NCBI Taxonomy" id="580166"/>
    <lineage>
        <taxon>Bacteria</taxon>
        <taxon>Pseudomonadati</taxon>
        <taxon>Pseudomonadota</taxon>
        <taxon>Alphaproteobacteria</taxon>
        <taxon>Rhodospirillales</taxon>
        <taxon>Oceanibaculaceae</taxon>
        <taxon>Oceanibaculum</taxon>
    </lineage>
</organism>
<feature type="transmembrane region" description="Helical" evidence="5">
    <location>
        <begin position="107"/>
        <end position="127"/>
    </location>
</feature>
<dbReference type="GO" id="GO:0055085">
    <property type="term" value="P:transmembrane transport"/>
    <property type="evidence" value="ECO:0007669"/>
    <property type="project" value="InterPro"/>
</dbReference>
<dbReference type="STRING" id="580166.AUP43_06305"/>
<keyword evidence="4 5" id="KW-0472">Membrane</keyword>
<protein>
    <submittedName>
        <fullName evidence="7">Sulfate permease</fullName>
    </submittedName>
</protein>
<dbReference type="EMBL" id="LPXN01000093">
    <property type="protein sequence ID" value="KZD09984.1"/>
    <property type="molecule type" value="Genomic_DNA"/>
</dbReference>
<dbReference type="PROSITE" id="PS50801">
    <property type="entry name" value="STAS"/>
    <property type="match status" value="1"/>
</dbReference>
<reference evidence="7 8" key="1">
    <citation type="submission" date="2015-12" db="EMBL/GenBank/DDBJ databases">
        <title>Genome sequence of Oceanibaculum pacificum MCCC 1A02656.</title>
        <authorList>
            <person name="Lu L."/>
            <person name="Lai Q."/>
            <person name="Shao Z."/>
            <person name="Qian P."/>
        </authorList>
    </citation>
    <scope>NUCLEOTIDE SEQUENCE [LARGE SCALE GENOMIC DNA]</scope>
    <source>
        <strain evidence="7 8">MCCC 1A02656</strain>
    </source>
</reference>
<evidence type="ECO:0000313" key="8">
    <source>
        <dbReference type="Proteomes" id="UP000076400"/>
    </source>
</evidence>
<dbReference type="RefSeq" id="WP_067553963.1">
    <property type="nucleotide sequence ID" value="NZ_LPXN01000093.1"/>
</dbReference>
<keyword evidence="3 5" id="KW-1133">Transmembrane helix</keyword>
<keyword evidence="2 5" id="KW-0812">Transmembrane</keyword>
<dbReference type="Gene3D" id="3.30.750.24">
    <property type="entry name" value="STAS domain"/>
    <property type="match status" value="1"/>
</dbReference>
<feature type="transmembrane region" description="Helical" evidence="5">
    <location>
        <begin position="186"/>
        <end position="204"/>
    </location>
</feature>
<evidence type="ECO:0000256" key="5">
    <source>
        <dbReference type="SAM" id="Phobius"/>
    </source>
</evidence>
<dbReference type="AlphaFoldDB" id="A0A154W8X4"/>
<evidence type="ECO:0000256" key="1">
    <source>
        <dbReference type="ARBA" id="ARBA00004141"/>
    </source>
</evidence>
<dbReference type="CDD" id="cd07042">
    <property type="entry name" value="STAS_SulP_like_sulfate_transporter"/>
    <property type="match status" value="1"/>
</dbReference>
<dbReference type="InterPro" id="IPR001902">
    <property type="entry name" value="SLC26A/SulP_fam"/>
</dbReference>
<gene>
    <name evidence="7" type="ORF">AUP43_06305</name>
</gene>
<evidence type="ECO:0000256" key="4">
    <source>
        <dbReference type="ARBA" id="ARBA00023136"/>
    </source>
</evidence>
<feature type="transmembrane region" description="Helical" evidence="5">
    <location>
        <begin position="38"/>
        <end position="59"/>
    </location>
</feature>
<dbReference type="GO" id="GO:0016020">
    <property type="term" value="C:membrane"/>
    <property type="evidence" value="ECO:0007669"/>
    <property type="project" value="UniProtKB-SubCell"/>
</dbReference>
<proteinExistence type="predicted"/>
<feature type="transmembrane region" description="Helical" evidence="5">
    <location>
        <begin position="66"/>
        <end position="87"/>
    </location>
</feature>
<dbReference type="Pfam" id="PF01740">
    <property type="entry name" value="STAS"/>
    <property type="match status" value="1"/>
</dbReference>
<evidence type="ECO:0000259" key="6">
    <source>
        <dbReference type="PROSITE" id="PS50801"/>
    </source>
</evidence>
<evidence type="ECO:0000256" key="3">
    <source>
        <dbReference type="ARBA" id="ARBA00022989"/>
    </source>
</evidence>
<feature type="transmembrane region" description="Helical" evidence="5">
    <location>
        <begin position="394"/>
        <end position="423"/>
    </location>
</feature>
<accession>A0A154W8X4</accession>
<dbReference type="NCBIfam" id="TIGR00815">
    <property type="entry name" value="sulP"/>
    <property type="match status" value="1"/>
</dbReference>
<feature type="transmembrane region" description="Helical" evidence="5">
    <location>
        <begin position="266"/>
        <end position="284"/>
    </location>
</feature>
<dbReference type="OrthoDB" id="9769739at2"/>
<dbReference type="InterPro" id="IPR036513">
    <property type="entry name" value="STAS_dom_sf"/>
</dbReference>
<dbReference type="InterPro" id="IPR011547">
    <property type="entry name" value="SLC26A/SulP_dom"/>
</dbReference>
<feature type="transmembrane region" description="Helical" evidence="5">
    <location>
        <begin position="211"/>
        <end position="230"/>
    </location>
</feature>
<dbReference type="PANTHER" id="PTHR11814">
    <property type="entry name" value="SULFATE TRANSPORTER"/>
    <property type="match status" value="1"/>
</dbReference>
<feature type="domain" description="STAS" evidence="6">
    <location>
        <begin position="449"/>
        <end position="560"/>
    </location>
</feature>
<dbReference type="InterPro" id="IPR002645">
    <property type="entry name" value="STAS_dom"/>
</dbReference>
<sequence length="566" mass="60402">MAQSGPGHAAGRHWNLYIPKLVTSLREGYRWDDFRHDAIAGLTVAIVALPLAMALAIASGTTPERGLYTAIVAGFLISALGGSRFQIGGPTGAFVVVVFTVIERHGYDGLVLATLMAGAMLLLFGLFRLGTYIKYVPQPVVTGFTAGIAVIIFSSQVKDLLGLRIDQLPADFLHQWQTYLSHLGSANPAAIGMAAGTLGIILALRRWRPKLPAFLIGVLVGTLVVVALGLPVETIGSRFGEIPATLPSPTLPEISLERVRLLLPDAFTIALLAGIESLLSAMVADGMTGRRHRSNCELVAQGVANLGSALFGGIPATGAIARTATNVRAGARTPVAGMLHAVFLLAFMLLLAPLMEYVPLACLAAVLVVVAWNMSEAHRFRHLLRAPRGDRAVLLLTFGLTVLVDLTVAIQLGIVLAALLFMVRMADAVEIRSDLAEPEQDEETLPADDNAREELPASVEVFQIRGPLFFGATARLTDVLDRIGVVPAVFILRLRHVPMIDSSGVEALSIFLERCRRQGTIVILSGLQRQPAKILSRMGVTGERSGIVLAEDYPAALSRARALIDS</sequence>
<dbReference type="Proteomes" id="UP000076400">
    <property type="component" value="Unassembled WGS sequence"/>
</dbReference>
<feature type="transmembrane region" description="Helical" evidence="5">
    <location>
        <begin position="139"/>
        <end position="157"/>
    </location>
</feature>
<dbReference type="Pfam" id="PF00916">
    <property type="entry name" value="Sulfate_transp"/>
    <property type="match status" value="1"/>
</dbReference>
<comment type="caution">
    <text evidence="7">The sequence shown here is derived from an EMBL/GenBank/DDBJ whole genome shotgun (WGS) entry which is preliminary data.</text>
</comment>
<feature type="transmembrane region" description="Helical" evidence="5">
    <location>
        <begin position="335"/>
        <end position="351"/>
    </location>
</feature>